<keyword evidence="6" id="KW-0645">Protease</keyword>
<evidence type="ECO:0000256" key="1">
    <source>
        <dbReference type="ARBA" id="ARBA00004192"/>
    </source>
</evidence>
<keyword evidence="12" id="KW-0067">ATP-binding</keyword>
<proteinExistence type="predicted"/>
<keyword evidence="9" id="KW-0547">Nucleotide-binding</keyword>
<dbReference type="GO" id="GO:0003968">
    <property type="term" value="F:RNA-directed RNA polymerase activity"/>
    <property type="evidence" value="ECO:0007669"/>
    <property type="project" value="UniProtKB-KW"/>
</dbReference>
<keyword evidence="4" id="KW-0191">Covalent protein-RNA linkage</keyword>
<dbReference type="GO" id="GO:0005524">
    <property type="term" value="F:ATP binding"/>
    <property type="evidence" value="ECO:0007669"/>
    <property type="project" value="UniProtKB-KW"/>
</dbReference>
<dbReference type="Gene3D" id="1.20.960.20">
    <property type="match status" value="1"/>
</dbReference>
<dbReference type="Pfam" id="PF00680">
    <property type="entry name" value="RdRP_1"/>
    <property type="match status" value="1"/>
</dbReference>
<feature type="domain" description="C2H2-type" evidence="18">
    <location>
        <begin position="297"/>
        <end position="318"/>
    </location>
</feature>
<dbReference type="InterPro" id="IPR043504">
    <property type="entry name" value="Peptidase_S1_PA_chymotrypsin"/>
</dbReference>
<dbReference type="GO" id="GO:0030430">
    <property type="term" value="C:host cell cytoplasm"/>
    <property type="evidence" value="ECO:0007669"/>
    <property type="project" value="UniProtKB-SubCell"/>
</dbReference>
<evidence type="ECO:0000256" key="7">
    <source>
        <dbReference type="ARBA" id="ARBA00022679"/>
    </source>
</evidence>
<keyword evidence="14" id="KW-0693">Viral RNA replication</keyword>
<keyword evidence="17" id="KW-1133">Transmembrane helix</keyword>
<evidence type="ECO:0000256" key="15">
    <source>
        <dbReference type="ARBA" id="ARBA00023200"/>
    </source>
</evidence>
<evidence type="ECO:0000256" key="17">
    <source>
        <dbReference type="SAM" id="Phobius"/>
    </source>
</evidence>
<keyword evidence="17" id="KW-0472">Membrane</keyword>
<evidence type="ECO:0000256" key="4">
    <source>
        <dbReference type="ARBA" id="ARBA00022520"/>
    </source>
</evidence>
<evidence type="ECO:0000256" key="5">
    <source>
        <dbReference type="ARBA" id="ARBA00022553"/>
    </source>
</evidence>
<dbReference type="GO" id="GO:0006351">
    <property type="term" value="P:DNA-templated transcription"/>
    <property type="evidence" value="ECO:0007669"/>
    <property type="project" value="InterPro"/>
</dbReference>
<evidence type="ECO:0000256" key="12">
    <source>
        <dbReference type="ARBA" id="ARBA00022840"/>
    </source>
</evidence>
<protein>
    <submittedName>
        <fullName evidence="19">Polyprotein</fullName>
    </submittedName>
</protein>
<evidence type="ECO:0000256" key="9">
    <source>
        <dbReference type="ARBA" id="ARBA00022741"/>
    </source>
</evidence>
<keyword evidence="17" id="KW-0812">Transmembrane</keyword>
<sequence>MKTETIVNLDLEKPLIHCSPQKEYLELRNIQKSIKLASTCSLSPMEYEGIWYFVSPKFSNILKNPTSMFSRDWHLCAQSDLSIFEGKLKGLGIVTELNEQYFQHWTKPITTQPTFVSYALTGLTSPAQRFRDVIKDDNLLHFLQTHSARRRFFRQHTYVHFNRDLFETVFPCGLATNTEPRTRDRCPYHCRWFYQNCRWHEGLVDEEIIERRRKFKDDFSRERENPDLWCSLVMEVNVEYNRQHAGHHVESENKTRAFLRKYYQNTSQMVDEGWEELYDDLVRERQHIQGAYDLTKCMHCSLSFQRGFEMKSHLKVHHSKDMFDHMTDWAEYARNTIVAQINMLMDVWYQAKKQIPVWLSKYKMLIVNTFFAMIVISRSKDWAAILAGIGIITTHLIEAFGERVKAPVGRLASSLKEVMQRFVTPEGQHAQAAASREADQAVANETFLMTVFEVISTLFGVGHDADLLKARMDRIKQMGTILATAASIAGFFVLFLERIWRWIQIYFFGASEDELDDAMRIVTSGDVGKWIKEVNDFELKKMEDGMKVGVPSLITDKEAQMKVVSMKKKGEQMIASLSLNGMKTEPELMRILTSHYNKVQSWFKIFESSLGAYGTKQEPFIIFLHGDPGVGKTFITRYIVQYLSAACGRDFDEKRDIFTKPRTSQYFDGYQGNFCFVLDDFLQVQDQTGNAADLGFLIDAGSRTQYHLDMSGVEHKSISYFCSPLVVITSNTSLTPSEYEGKLSSYAALSRRIDLSIEVRKDPNHQRDHTVMFDSGGLHFHMKTFRLDHEHKDGGYWLDLCDPVDWYLLRNMTSIMFLHKQKLQAQLDKIEPLLPQTGEVLRDIAGQYIKPNSNQYTAALSYFKDHAKQDHLCEWGKRNEDGVVIETMATFVLNEKPVHEGKKIVLNRKMTEKERKRYDKMKNKMPAHVIRNKVLITPHSSEDEASEKHHSVDSLAEIQSEPGIAEVKDMKVFRHARPHSAESRSVVLEPWQRHLGDLIPKDCATNTRLPFPLADHEINPHIAAFTMKPKADVEFLEREFERQAKRKGQYQYIQPAKVSEQKESLQKLSGETTPNLVEMQRRLALLGEEVEERAPSTMEAMDDQIEHIMRKEGFPEPMDENILTEDEIEALNLPKPPAPMNDEISTEEEVQRTEAARRRKRKVVKHGSIAVDVLSCSEGEDRQKMQAMQRPNHACENPNFIRVEVEGNEADSLLTAVAHLLRLNKGADQLRLGMVRYYSKKNPVEFDWMNPWTAQMPMSLQHVPDLADALQVSICVHVDAPGNDPCIKMFEPDLGEKRMVPQLHIHYNGTKFVPMVQKIGEKKFLTATNLVVNNFQNDNVACPVRECLAHFHGRNVVADLYYHMLLEARDEDNLGFQHQGAMDQLIELYNYRHYNVGLLSPDLGRRLKNITEAHTCYQPPHSPWSLSHLIQSSRWDMCEAIARYYETFEVKSVVQRLSAIPVKAATSVWTSCQSAYQAVVDKVFSPLKDIGTLLYRFKGIIQNTLDAIKKWAIFGLFIAIGGSAMYAFTKWWKKPKSKEETEQEKEKDDGSEDKETMESDKLSKPAKVSAARRKRQRIEGEDFDEYGQLRPEIRYASTRVLANPNESYRLVKVDVDQAEVEFCYEFREGEKYAVFYNRVTQEKEETKLDRDIVRWYSEKFKKIAQEKRAQLTQAFVDLSQPATRLDLVNKALIGLPVAEAAIDVNMINVVKKSMDNIFVVMNTTDGMTVRGFFVKNHTAIMPGHIVGTQSLEGGFDALVTTKTAAAMPIRISTKNAMMFPEKDMIVVDLSKLGLPAKPSLIKSFIREDDQTTVKTGYINVPHLGEGNTVRHIWSKQLTNIRPLASMEYENNLRDETIRVIKAVSYNGPTVAGDCGSLVFAEDNLMPRKILGFHVAGGVSGATGIMLTQEFLEDALKRFEVQSMQAVLDLPQTLCDNSDEFFDAIGQKWNEVEECEEFFDLPYVEYIGDVKKEFVPHMATKTKLMKSPLYGKVIEAKSEPARQKPFEDEEGNVIDPYKIALSKLQCRQILFDQKLVDLAAQRMVVDYNKRGLLRPYDKTRRGKLNEKEAITGIEGDKWVRPLHRLTSPGYPYSLLGGKERFIDFDKAEMGPILEGAYTRRLETLKRGEQIPAVTVDIMKDERLPKEKVRKGKVRIFNPLPLDHTLVTRKYFTKFCAQMMEKHIDGEVSVGINCHADEWEALYKRLKARGHYWVAGDYSAWDKRAPLQIAVAALSVVEAFYKQFSDYEPTDALVRKTLIEQAYTSVHLAARNGKGFFYRAHQCMPSGIAVTAVYNSIVNSLLFRVIYAELAMKQGYNLGSAINTYDQHVEFVAYGDDHIARVSQVAIGWFNMESIARQMSVHGIVYTSADKEETFSAWVEDKDLQYLKRKFVKNGLSPRIDAPMDLEKVLDILNWVQAKTEDQAKEACSSAIRSVLIELTHHPKEVFDKWNDIIVKAAIEEKVEVYITDYHTALQRRLTMDPCAEDWEWF</sequence>
<evidence type="ECO:0000256" key="10">
    <source>
        <dbReference type="ARBA" id="ARBA00022801"/>
    </source>
</evidence>
<dbReference type="InterPro" id="IPR001205">
    <property type="entry name" value="RNA-dir_pol_C"/>
</dbReference>
<dbReference type="Gene3D" id="2.40.10.10">
    <property type="entry name" value="Trypsin-like serine proteases"/>
    <property type="match status" value="1"/>
</dbReference>
<name>A0AAT9TXK7_9PICO</name>
<evidence type="ECO:0000256" key="2">
    <source>
        <dbReference type="ARBA" id="ARBA00004328"/>
    </source>
</evidence>
<evidence type="ECO:0000256" key="14">
    <source>
        <dbReference type="ARBA" id="ARBA00022953"/>
    </source>
</evidence>
<reference evidence="19" key="1">
    <citation type="journal article" date="2023" name="Nat. Commun.">
        <title>Virus diversity, wildlife-domestic animal circulation and potential zoonotic viruses of small mammals, pangolins and zoo animals.</title>
        <authorList>
            <person name="Cui X."/>
            <person name="Fan K."/>
            <person name="Liang X."/>
            <person name="Gong W."/>
            <person name="Chen W."/>
            <person name="He B."/>
            <person name="Chen X."/>
            <person name="Wang H."/>
            <person name="Wang X."/>
            <person name="Zhang P."/>
            <person name="Lu X."/>
            <person name="Chen R."/>
            <person name="Lin K."/>
            <person name="Liu J."/>
            <person name="Zhai J."/>
            <person name="Liu D.X."/>
            <person name="Shan F."/>
            <person name="Li Y."/>
            <person name="Chen R.A."/>
            <person name="Meng H."/>
            <person name="Li X."/>
            <person name="Mi S."/>
            <person name="Jiang J."/>
            <person name="Zhou N."/>
            <person name="Chen Z."/>
            <person name="Zou J.-J."/>
            <person name="Ge D."/>
            <person name="Yang Q."/>
            <person name="He K."/>
            <person name="Chen T."/>
            <person name="Wu Y.-J."/>
            <person name="Lu H."/>
            <person name="Irwin D.M."/>
            <person name="Shen X."/>
            <person name="Hu Y."/>
            <person name="Lu X."/>
            <person name="Ding C."/>
            <person name="Guan Y."/>
            <person name="Tu C."/>
            <person name="Shen Y."/>
        </authorList>
    </citation>
    <scope>NUCLEOTIDE SEQUENCE</scope>
    <source>
        <strain evidence="19">SC/C4-29.18a/2021</strain>
    </source>
</reference>
<feature type="region of interest" description="Disordered" evidence="16">
    <location>
        <begin position="1538"/>
        <end position="1575"/>
    </location>
</feature>
<evidence type="ECO:0000256" key="8">
    <source>
        <dbReference type="ARBA" id="ARBA00022695"/>
    </source>
</evidence>
<dbReference type="SUPFAM" id="SSF56672">
    <property type="entry name" value="DNA/RNA polymerases"/>
    <property type="match status" value="1"/>
</dbReference>
<evidence type="ECO:0000313" key="19">
    <source>
        <dbReference type="EMBL" id="WFG77343.1"/>
    </source>
</evidence>
<feature type="transmembrane region" description="Helical" evidence="17">
    <location>
        <begin position="478"/>
        <end position="496"/>
    </location>
</feature>
<comment type="subcellular location">
    <subcellularLocation>
        <location evidence="1">Host cytoplasm</location>
    </subcellularLocation>
    <subcellularLocation>
        <location evidence="2">Virion</location>
    </subcellularLocation>
</comment>
<evidence type="ECO:0000256" key="16">
    <source>
        <dbReference type="SAM" id="MobiDB-lite"/>
    </source>
</evidence>
<evidence type="ECO:0000259" key="18">
    <source>
        <dbReference type="PROSITE" id="PS00028"/>
    </source>
</evidence>
<dbReference type="GO" id="GO:0004197">
    <property type="term" value="F:cysteine-type endopeptidase activity"/>
    <property type="evidence" value="ECO:0007669"/>
    <property type="project" value="InterPro"/>
</dbReference>
<evidence type="ECO:0000256" key="11">
    <source>
        <dbReference type="ARBA" id="ARBA00022807"/>
    </source>
</evidence>
<dbReference type="Gene3D" id="3.30.70.270">
    <property type="match status" value="1"/>
</dbReference>
<dbReference type="Pfam" id="PF00548">
    <property type="entry name" value="Peptidase_C3"/>
    <property type="match status" value="1"/>
</dbReference>
<feature type="transmembrane region" description="Helical" evidence="17">
    <location>
        <begin position="355"/>
        <end position="376"/>
    </location>
</feature>
<keyword evidence="13" id="KW-0946">Virion</keyword>
<dbReference type="GO" id="GO:0044423">
    <property type="term" value="C:virion component"/>
    <property type="evidence" value="ECO:0007669"/>
    <property type="project" value="UniProtKB-KW"/>
</dbReference>
<keyword evidence="3" id="KW-0696">RNA-directed RNA polymerase</keyword>
<accession>A0AAT9TXK7</accession>
<evidence type="ECO:0000256" key="6">
    <source>
        <dbReference type="ARBA" id="ARBA00022670"/>
    </source>
</evidence>
<organism evidence="19">
    <name type="scientific">Insectivora picornavirus</name>
    <dbReference type="NCBI Taxonomy" id="3039002"/>
    <lineage>
        <taxon>Viruses</taxon>
        <taxon>Riboviria</taxon>
        <taxon>Orthornavirae</taxon>
        <taxon>Pisuviricota</taxon>
        <taxon>Pisoniviricetes</taxon>
        <taxon>Picornavirales</taxon>
        <taxon>Picornaviridae</taxon>
    </lineage>
</organism>
<keyword evidence="10" id="KW-0378">Hydrolase</keyword>
<dbReference type="InterPro" id="IPR043128">
    <property type="entry name" value="Rev_trsase/Diguanyl_cyclase"/>
</dbReference>
<feature type="transmembrane region" description="Helical" evidence="17">
    <location>
        <begin position="382"/>
        <end position="401"/>
    </location>
</feature>
<dbReference type="InterPro" id="IPR000605">
    <property type="entry name" value="Helicase_SF3_ssDNA/RNA_vir"/>
</dbReference>
<evidence type="ECO:0000256" key="13">
    <source>
        <dbReference type="ARBA" id="ARBA00022844"/>
    </source>
</evidence>
<dbReference type="PROSITE" id="PS00028">
    <property type="entry name" value="ZINC_FINGER_C2H2_1"/>
    <property type="match status" value="1"/>
</dbReference>
<dbReference type="SUPFAM" id="SSF52540">
    <property type="entry name" value="P-loop containing nucleoside triphosphate hydrolases"/>
    <property type="match status" value="1"/>
</dbReference>
<keyword evidence="15" id="KW-1035">Host cytoplasm</keyword>
<keyword evidence="11" id="KW-0788">Thiol protease</keyword>
<dbReference type="InterPro" id="IPR000199">
    <property type="entry name" value="Peptidase_C3A/C3B_picornavir"/>
</dbReference>
<dbReference type="EMBL" id="OQ363762">
    <property type="protein sequence ID" value="WFG77343.1"/>
    <property type="molecule type" value="Genomic_RNA"/>
</dbReference>
<dbReference type="CDD" id="cd23169">
    <property type="entry name" value="ps-ssRNAv-Picornavirales"/>
    <property type="match status" value="1"/>
</dbReference>
<feature type="compositionally biased region" description="Basic and acidic residues" evidence="16">
    <location>
        <begin position="1538"/>
        <end position="1563"/>
    </location>
</feature>
<dbReference type="SUPFAM" id="SSF50494">
    <property type="entry name" value="Trypsin-like serine proteases"/>
    <property type="match status" value="1"/>
</dbReference>
<keyword evidence="7" id="KW-0808">Transferase</keyword>
<dbReference type="InterPro" id="IPR009003">
    <property type="entry name" value="Peptidase_S1_PA"/>
</dbReference>
<dbReference type="GO" id="GO:0033644">
    <property type="term" value="C:host cell membrane"/>
    <property type="evidence" value="ECO:0007669"/>
    <property type="project" value="UniProtKB-SubCell"/>
</dbReference>
<dbReference type="GO" id="GO:0003724">
    <property type="term" value="F:RNA helicase activity"/>
    <property type="evidence" value="ECO:0007669"/>
    <property type="project" value="InterPro"/>
</dbReference>
<dbReference type="GO" id="GO:0006508">
    <property type="term" value="P:proteolysis"/>
    <property type="evidence" value="ECO:0007669"/>
    <property type="project" value="UniProtKB-KW"/>
</dbReference>
<dbReference type="InterPro" id="IPR013087">
    <property type="entry name" value="Znf_C2H2_type"/>
</dbReference>
<keyword evidence="8" id="KW-0548">Nucleotidyltransferase</keyword>
<dbReference type="InterPro" id="IPR043502">
    <property type="entry name" value="DNA/RNA_pol_sf"/>
</dbReference>
<dbReference type="InterPro" id="IPR027417">
    <property type="entry name" value="P-loop_NTPase"/>
</dbReference>
<keyword evidence="5" id="KW-0597">Phosphoprotein</keyword>
<evidence type="ECO:0000256" key="3">
    <source>
        <dbReference type="ARBA" id="ARBA00022484"/>
    </source>
</evidence>
<dbReference type="Pfam" id="PF00910">
    <property type="entry name" value="RNA_helicase"/>
    <property type="match status" value="1"/>
</dbReference>
<dbReference type="GO" id="GO:0003723">
    <property type="term" value="F:RNA binding"/>
    <property type="evidence" value="ECO:0007669"/>
    <property type="project" value="InterPro"/>
</dbReference>